<organism evidence="3 4">
    <name type="scientific">Sporosarcina thermotolerans</name>
    <dbReference type="NCBI Taxonomy" id="633404"/>
    <lineage>
        <taxon>Bacteria</taxon>
        <taxon>Bacillati</taxon>
        <taxon>Bacillota</taxon>
        <taxon>Bacilli</taxon>
        <taxon>Bacillales</taxon>
        <taxon>Caryophanaceae</taxon>
        <taxon>Sporosarcina</taxon>
    </lineage>
</organism>
<dbReference type="Proteomes" id="UP001271648">
    <property type="component" value="Unassembled WGS sequence"/>
</dbReference>
<comment type="caution">
    <text evidence="3">The sequence shown here is derived from an EMBL/GenBank/DDBJ whole genome shotgun (WGS) entry which is preliminary data.</text>
</comment>
<gene>
    <name evidence="3" type="ORF">QTL97_05225</name>
</gene>
<evidence type="ECO:0000256" key="2">
    <source>
        <dbReference type="ARBA" id="ARBA00022801"/>
    </source>
</evidence>
<keyword evidence="3" id="KW-0255">Endonuclease</keyword>
<keyword evidence="4" id="KW-1185">Reference proteome</keyword>
<dbReference type="InterPro" id="IPR007346">
    <property type="entry name" value="Endonuclease-I"/>
</dbReference>
<dbReference type="SUPFAM" id="SSF54060">
    <property type="entry name" value="His-Me finger endonucleases"/>
    <property type="match status" value="1"/>
</dbReference>
<reference evidence="3 4" key="1">
    <citation type="submission" date="2023-06" db="EMBL/GenBank/DDBJ databases">
        <title>Sporosarcina sp. nov., isolated from Korean traditional fermented seafood 'Jeotgal'.</title>
        <authorList>
            <person name="Yang A.I."/>
            <person name="Shin N.-R."/>
        </authorList>
    </citation>
    <scope>NUCLEOTIDE SEQUENCE [LARGE SCALE GENOMIC DNA]</scope>
    <source>
        <strain evidence="3 4">KCTC43456</strain>
    </source>
</reference>
<accession>A0AAW9A4T0</accession>
<dbReference type="RefSeq" id="WP_317940370.1">
    <property type="nucleotide sequence ID" value="NZ_JAUBDJ010000002.1"/>
</dbReference>
<dbReference type="PANTHER" id="PTHR33607:SF2">
    <property type="entry name" value="ENDONUCLEASE-1"/>
    <property type="match status" value="1"/>
</dbReference>
<dbReference type="InterPro" id="IPR044925">
    <property type="entry name" value="His-Me_finger_sf"/>
</dbReference>
<sequence>MKPVAANGGDVARMLFYMATRYEKGDKVDLELNESLNNGKNPCRGKLSILLEWHLLDPVGEFEINRNNVIHEIQGNRNPSLIIRIGLI</sequence>
<dbReference type="Pfam" id="PF04231">
    <property type="entry name" value="Endonuclease_1"/>
    <property type="match status" value="1"/>
</dbReference>
<evidence type="ECO:0000313" key="4">
    <source>
        <dbReference type="Proteomes" id="UP001271648"/>
    </source>
</evidence>
<dbReference type="PANTHER" id="PTHR33607">
    <property type="entry name" value="ENDONUCLEASE-1"/>
    <property type="match status" value="1"/>
</dbReference>
<protein>
    <submittedName>
        <fullName evidence="3">Endonuclease</fullName>
    </submittedName>
</protein>
<evidence type="ECO:0000256" key="1">
    <source>
        <dbReference type="ARBA" id="ARBA00022722"/>
    </source>
</evidence>
<evidence type="ECO:0000313" key="3">
    <source>
        <dbReference type="EMBL" id="MDW0116326.1"/>
    </source>
</evidence>
<dbReference type="GO" id="GO:0016787">
    <property type="term" value="F:hydrolase activity"/>
    <property type="evidence" value="ECO:0007669"/>
    <property type="project" value="UniProtKB-KW"/>
</dbReference>
<dbReference type="AlphaFoldDB" id="A0AAW9A4T0"/>
<keyword evidence="1" id="KW-0540">Nuclease</keyword>
<proteinExistence type="predicted"/>
<name>A0AAW9A4T0_9BACL</name>
<dbReference type="EMBL" id="JAUBDJ010000002">
    <property type="protein sequence ID" value="MDW0116326.1"/>
    <property type="molecule type" value="Genomic_DNA"/>
</dbReference>
<keyword evidence="2" id="KW-0378">Hydrolase</keyword>
<dbReference type="GO" id="GO:0004519">
    <property type="term" value="F:endonuclease activity"/>
    <property type="evidence" value="ECO:0007669"/>
    <property type="project" value="UniProtKB-KW"/>
</dbReference>